<dbReference type="SUPFAM" id="SSF56003">
    <property type="entry name" value="Molybdenum cofactor-binding domain"/>
    <property type="match status" value="2"/>
</dbReference>
<dbReference type="PROSITE" id="PS51318">
    <property type="entry name" value="TAT"/>
    <property type="match status" value="1"/>
</dbReference>
<dbReference type="Gene3D" id="3.30.365.10">
    <property type="entry name" value="Aldehyde oxidase/xanthine dehydrogenase, molybdopterin binding domain"/>
    <property type="match status" value="4"/>
</dbReference>
<protein>
    <submittedName>
        <fullName evidence="2">Isoquinoline 1-oxidoreductase, beta subunit</fullName>
    </submittedName>
</protein>
<dbReference type="InterPro" id="IPR052516">
    <property type="entry name" value="N-heterocyclic_Hydroxylase"/>
</dbReference>
<dbReference type="PANTHER" id="PTHR47495:SF2">
    <property type="entry name" value="ALDEHYDE DEHYDROGENASE"/>
    <property type="match status" value="1"/>
</dbReference>
<dbReference type="InterPro" id="IPR012368">
    <property type="entry name" value="OxRdtase_Mopterin-bd_su_IorB"/>
</dbReference>
<name>A0A1W1Y9U2_9HYPH</name>
<sequence length="721" mass="76749">MGRHEILRPSRRAFLQGAGLVIGVTLAGRGMAANLIQGEPADVQNPEAKAFNAFVRIAPDSSVTVLSKHIEFGQGPYTGLTTLVAEELDADWSQMRVEAAPADDEIYKNLAFGLQGTGGSTAIANSYDQMRKAGATARAMLVAAAADEWGVPAEEITVSKGVISHQASGHSSDFGSLADKAATMDAPSEPTLKDPKDFVLIGKDRPRLDTPSKVDGTAVFTLDVLADDMLIAVVAHPDRFGATVASVDETEARKVPGVVDIKTIPQGVAVYAENTFAALKGRAALKIDWNLDAAETRSSEEIYEEYRQMIGGAQGLEAANEGDVDGAMNGDGITTLSVDLVFPFLAHAPMEPLDAVLMRQADGSIDCYNGAQFPGQDKAAIAEVCGVDPANVRVNTQLAGGSFGRRAQFGSPYMREAAEVFKASGMTRPVKHMWTREDDIRGGFYRPIYVHSLRGAIDGAGNIVAWDQSIVGQSIMNKDELDTTSVEGASDMPYRIANRRVTAHQPKLGVPILWWRSVGHTHTGFAVETFIDQLLDKAGKDPVSGRLALLPDDARERAVLEKVAEMADWGSPLPDGRRRGVAVHKSFSTYVAEIAEVSIGEDGGPKVHKVWCAVDCGVAVNPNIIRAQMEGGIGYGLGAILYDEVTLGDGGRVVQSNFHDYRSLRISEMPQVEVAIIESSAAPTGVGEPGTPPIGPAVANAWRRLTGQPVTRLPIMSAAGV</sequence>
<dbReference type="AlphaFoldDB" id="A0A1W1Y9U2"/>
<dbReference type="RefSeq" id="WP_084407876.1">
    <property type="nucleotide sequence ID" value="NZ_FWXR01000001.1"/>
</dbReference>
<dbReference type="PIRSF" id="PIRSF036389">
    <property type="entry name" value="IOR_B"/>
    <property type="match status" value="1"/>
</dbReference>
<dbReference type="EMBL" id="FWXR01000001">
    <property type="protein sequence ID" value="SMC32905.1"/>
    <property type="molecule type" value="Genomic_DNA"/>
</dbReference>
<dbReference type="GO" id="GO:0016491">
    <property type="term" value="F:oxidoreductase activity"/>
    <property type="evidence" value="ECO:0007669"/>
    <property type="project" value="InterPro"/>
</dbReference>
<dbReference type="OrthoDB" id="9767994at2"/>
<keyword evidence="3" id="KW-1185">Reference proteome</keyword>
<feature type="domain" description="Aldehyde oxidase/xanthine dehydrogenase a/b hammerhead" evidence="1">
    <location>
        <begin position="215"/>
        <end position="293"/>
    </location>
</feature>
<evidence type="ECO:0000313" key="3">
    <source>
        <dbReference type="Proteomes" id="UP000192656"/>
    </source>
</evidence>
<dbReference type="PANTHER" id="PTHR47495">
    <property type="entry name" value="ALDEHYDE DEHYDROGENASE"/>
    <property type="match status" value="1"/>
</dbReference>
<gene>
    <name evidence="2" type="ORF">SAMN06297251_10195</name>
</gene>
<dbReference type="SMART" id="SM01008">
    <property type="entry name" value="Ald_Xan_dh_C"/>
    <property type="match status" value="1"/>
</dbReference>
<proteinExistence type="predicted"/>
<dbReference type="InterPro" id="IPR006311">
    <property type="entry name" value="TAT_signal"/>
</dbReference>
<evidence type="ECO:0000313" key="2">
    <source>
        <dbReference type="EMBL" id="SMC32905.1"/>
    </source>
</evidence>
<dbReference type="STRING" id="937218.SAMN06297251_10195"/>
<reference evidence="2 3" key="1">
    <citation type="submission" date="2017-04" db="EMBL/GenBank/DDBJ databases">
        <authorList>
            <person name="Afonso C.L."/>
            <person name="Miller P.J."/>
            <person name="Scott M.A."/>
            <person name="Spackman E."/>
            <person name="Goraichik I."/>
            <person name="Dimitrov K.M."/>
            <person name="Suarez D.L."/>
            <person name="Swayne D.E."/>
        </authorList>
    </citation>
    <scope>NUCLEOTIDE SEQUENCE [LARGE SCALE GENOMIC DNA]</scope>
    <source>
        <strain evidence="2 3">CGMCC 1.10972</strain>
    </source>
</reference>
<dbReference type="Pfam" id="PF02738">
    <property type="entry name" value="MoCoBD_1"/>
    <property type="match status" value="1"/>
</dbReference>
<accession>A0A1W1Y9U2</accession>
<dbReference type="InterPro" id="IPR037165">
    <property type="entry name" value="AldOxase/xan_DH_Mopterin-bd_sf"/>
</dbReference>
<dbReference type="InterPro" id="IPR008274">
    <property type="entry name" value="AldOxase/xan_DH_MoCoBD1"/>
</dbReference>
<organism evidence="2 3">
    <name type="scientific">Fulvimarina manganoxydans</name>
    <dbReference type="NCBI Taxonomy" id="937218"/>
    <lineage>
        <taxon>Bacteria</taxon>
        <taxon>Pseudomonadati</taxon>
        <taxon>Pseudomonadota</taxon>
        <taxon>Alphaproteobacteria</taxon>
        <taxon>Hyphomicrobiales</taxon>
        <taxon>Aurantimonadaceae</taxon>
        <taxon>Fulvimarina</taxon>
    </lineage>
</organism>
<dbReference type="Pfam" id="PF20256">
    <property type="entry name" value="MoCoBD_2"/>
    <property type="match status" value="2"/>
</dbReference>
<dbReference type="Gene3D" id="3.90.1170.50">
    <property type="entry name" value="Aldehyde oxidase/xanthine dehydrogenase, a/b hammerhead"/>
    <property type="match status" value="1"/>
</dbReference>
<dbReference type="InterPro" id="IPR046867">
    <property type="entry name" value="AldOxase/xan_DH_MoCoBD2"/>
</dbReference>
<dbReference type="Proteomes" id="UP000192656">
    <property type="component" value="Unassembled WGS sequence"/>
</dbReference>
<evidence type="ECO:0000259" key="1">
    <source>
        <dbReference type="SMART" id="SM01008"/>
    </source>
</evidence>
<dbReference type="InterPro" id="IPR000674">
    <property type="entry name" value="Ald_Oxase/Xan_DH_a/b"/>
</dbReference>